<evidence type="ECO:0000313" key="3">
    <source>
        <dbReference type="Proteomes" id="UP001408356"/>
    </source>
</evidence>
<feature type="region of interest" description="Disordered" evidence="1">
    <location>
        <begin position="171"/>
        <end position="190"/>
    </location>
</feature>
<gene>
    <name evidence="2" type="ORF">SUNI508_06657</name>
</gene>
<keyword evidence="3" id="KW-1185">Reference proteome</keyword>
<sequence length="190" mass="21223">MSRNSAEATFAEVIQRMTQNKKTASDIACIRWAEIHLARLRSESRKFFEALETLNALPVEGFPNSKGRNILINDFLVAKCHIMTRLGEADGATECFDELLTLSRTNDATGSFDKMGIAWEVHQQYTAMRSPSRATRAMVVFQQSSRDLVSQPWKSDNAGFDANLHSMPPTCWTEPAPGPLSLPRPSIPHD</sequence>
<accession>A0ABR2V004</accession>
<organism evidence="2 3">
    <name type="scientific">Seiridium unicorne</name>
    <dbReference type="NCBI Taxonomy" id="138068"/>
    <lineage>
        <taxon>Eukaryota</taxon>
        <taxon>Fungi</taxon>
        <taxon>Dikarya</taxon>
        <taxon>Ascomycota</taxon>
        <taxon>Pezizomycotina</taxon>
        <taxon>Sordariomycetes</taxon>
        <taxon>Xylariomycetidae</taxon>
        <taxon>Amphisphaeriales</taxon>
        <taxon>Sporocadaceae</taxon>
        <taxon>Seiridium</taxon>
    </lineage>
</organism>
<comment type="caution">
    <text evidence="2">The sequence shown here is derived from an EMBL/GenBank/DDBJ whole genome shotgun (WGS) entry which is preliminary data.</text>
</comment>
<name>A0ABR2V004_9PEZI</name>
<reference evidence="2 3" key="1">
    <citation type="journal article" date="2024" name="J. Plant Pathol.">
        <title>Sequence and assembly of the genome of Seiridium unicorne, isolate CBS 538.82, causal agent of cypress canker disease.</title>
        <authorList>
            <person name="Scali E."/>
            <person name="Rocca G.D."/>
            <person name="Danti R."/>
            <person name="Garbelotto M."/>
            <person name="Barberini S."/>
            <person name="Baroncelli R."/>
            <person name="Emiliani G."/>
        </authorList>
    </citation>
    <scope>NUCLEOTIDE SEQUENCE [LARGE SCALE GENOMIC DNA]</scope>
    <source>
        <strain evidence="2 3">BM-138-508</strain>
    </source>
</reference>
<dbReference type="Proteomes" id="UP001408356">
    <property type="component" value="Unassembled WGS sequence"/>
</dbReference>
<evidence type="ECO:0000313" key="2">
    <source>
        <dbReference type="EMBL" id="KAK9420129.1"/>
    </source>
</evidence>
<evidence type="ECO:0000256" key="1">
    <source>
        <dbReference type="SAM" id="MobiDB-lite"/>
    </source>
</evidence>
<proteinExistence type="predicted"/>
<feature type="compositionally biased region" description="Pro residues" evidence="1">
    <location>
        <begin position="176"/>
        <end position="190"/>
    </location>
</feature>
<protein>
    <submittedName>
        <fullName evidence="2">Clr5 domain-containing protein</fullName>
    </submittedName>
</protein>
<dbReference type="EMBL" id="JARVKF010000257">
    <property type="protein sequence ID" value="KAK9420129.1"/>
    <property type="molecule type" value="Genomic_DNA"/>
</dbReference>